<dbReference type="NCBIfam" id="NF038186">
    <property type="entry name" value="YPDG_rpt"/>
    <property type="match status" value="3"/>
</dbReference>
<dbReference type="RefSeq" id="WP_055174772.1">
    <property type="nucleotide sequence ID" value="NZ_JAUSQY010000001.1"/>
</dbReference>
<feature type="domain" description="Long Rib" evidence="2">
    <location>
        <begin position="277"/>
        <end position="363"/>
    </location>
</feature>
<dbReference type="EMBL" id="LKEV01000001">
    <property type="protein sequence ID" value="KQB87040.1"/>
    <property type="molecule type" value="Genomic_DNA"/>
</dbReference>
<sequence>MRKRVSAAAITIALSGSALVTPLAIAEEEEPTVAVVEPTEDEVAEEAVTEVAATVEEANEDAAPAQAVRAATSDDAVDLSYGDNNKLEVPWNSEKEFEVEGNLPKNVKFIAPDDTIDGWDFKIDEKTGKLTIKADASRAAGSTLTLPVLVNTPGKYTQIDLTVTVVKGETSPSDDVALEYPSEFTEIAPGDSATIEPTITGTIPEGTKFIMNKKNADDWTFEIDDKGVVTATLPKDAELGRTWTMGVIASFPDGSSQEYKVPVKAVASEDSPSKTLELSYADIEVPFGGEATAPIEVKGGELKDATFELVHESYAGLDFAVDSATGELTVKAGEAKRGTGVWVPVKVTYSDGSVAYATFHATVGAPEKPLAEDANVEPAYADSEVAAGESVEIAQTGSLPEGTAFIAPTTDGTDWTVAVDENGTATVTAPAGAVKGSKLFVPVIVKYADGSRETVRFVVTVK</sequence>
<feature type="domain" description="Long Rib" evidence="2">
    <location>
        <begin position="185"/>
        <end position="264"/>
    </location>
</feature>
<protein>
    <submittedName>
        <fullName evidence="3">Rib/alpha-like repeat protein</fullName>
    </submittedName>
</protein>
<dbReference type="AlphaFoldDB" id="A0A0Q0UFW6"/>
<feature type="domain" description="Long Rib" evidence="2">
    <location>
        <begin position="375"/>
        <end position="462"/>
    </location>
</feature>
<dbReference type="InterPro" id="IPR044055">
    <property type="entry name" value="RibLong"/>
</dbReference>
<comment type="caution">
    <text evidence="3">The sequence shown here is derived from an EMBL/GenBank/DDBJ whole genome shotgun (WGS) entry which is preliminary data.</text>
</comment>
<accession>A0A0Q0UFW6</accession>
<dbReference type="Pfam" id="PF18957">
    <property type="entry name" value="RibLong"/>
    <property type="match status" value="4"/>
</dbReference>
<keyword evidence="1" id="KW-0732">Signal</keyword>
<dbReference type="OrthoDB" id="3268481at2"/>
<feature type="chain" id="PRO_5006184625" evidence="1">
    <location>
        <begin position="27"/>
        <end position="462"/>
    </location>
</feature>
<dbReference type="Proteomes" id="UP000050488">
    <property type="component" value="Unassembled WGS sequence"/>
</dbReference>
<dbReference type="PATRIC" id="fig|1544413.3.peg.88"/>
<evidence type="ECO:0000256" key="1">
    <source>
        <dbReference type="SAM" id="SignalP"/>
    </source>
</evidence>
<proteinExistence type="predicted"/>
<evidence type="ECO:0000313" key="3">
    <source>
        <dbReference type="EMBL" id="KQB87040.1"/>
    </source>
</evidence>
<organism evidence="3 4">
    <name type="scientific">Corynebacterium lowii</name>
    <dbReference type="NCBI Taxonomy" id="1544413"/>
    <lineage>
        <taxon>Bacteria</taxon>
        <taxon>Bacillati</taxon>
        <taxon>Actinomycetota</taxon>
        <taxon>Actinomycetes</taxon>
        <taxon>Mycobacteriales</taxon>
        <taxon>Corynebacteriaceae</taxon>
        <taxon>Corynebacterium</taxon>
    </lineage>
</organism>
<gene>
    <name evidence="3" type="ORF">Clow_00085</name>
</gene>
<feature type="signal peptide" evidence="1">
    <location>
        <begin position="1"/>
        <end position="26"/>
    </location>
</feature>
<evidence type="ECO:0000313" key="4">
    <source>
        <dbReference type="Proteomes" id="UP000050488"/>
    </source>
</evidence>
<evidence type="ECO:0000259" key="2">
    <source>
        <dbReference type="Pfam" id="PF18957"/>
    </source>
</evidence>
<dbReference type="STRING" id="1544413.Clow_00085"/>
<reference evidence="3 4" key="1">
    <citation type="submission" date="2015-10" db="EMBL/GenBank/DDBJ databases">
        <title>Corynebacteirum lowii and Corynebacterium oculi species nova, derived from human clinical disease and and emended description of Corynebacterium mastiditis.</title>
        <authorList>
            <person name="Bernard K."/>
            <person name="Pacheco A.L."/>
            <person name="Mcdougall C."/>
            <person name="Burtx T."/>
            <person name="Weibe D."/>
            <person name="Tyler S."/>
            <person name="Olson A.B."/>
            <person name="Cnockaert M."/>
            <person name="Eguchi H."/>
            <person name="Kuwahara T."/>
            <person name="Nakayama-Imaohji H."/>
            <person name="Boudewijins M."/>
            <person name="Van Hoecke F."/>
            <person name="Bernier A.-M."/>
            <person name="Vandamme P."/>
        </authorList>
    </citation>
    <scope>NUCLEOTIDE SEQUENCE [LARGE SCALE GENOMIC DNA]</scope>
    <source>
        <strain evidence="3 4">NML 130206</strain>
    </source>
</reference>
<keyword evidence="4" id="KW-1185">Reference proteome</keyword>
<name>A0A0Q0UFW6_9CORY</name>
<feature type="domain" description="Long Rib" evidence="2">
    <location>
        <begin position="81"/>
        <end position="165"/>
    </location>
</feature>